<feature type="compositionally biased region" description="Low complexity" evidence="1">
    <location>
        <begin position="143"/>
        <end position="153"/>
    </location>
</feature>
<comment type="caution">
    <text evidence="2">The sequence shown here is derived from an EMBL/GenBank/DDBJ whole genome shotgun (WGS) entry which is preliminary data.</text>
</comment>
<gene>
    <name evidence="2" type="ORF">LIER_21179</name>
</gene>
<dbReference type="Proteomes" id="UP001454036">
    <property type="component" value="Unassembled WGS sequence"/>
</dbReference>
<accession>A0AAV3QPE8</accession>
<evidence type="ECO:0000256" key="1">
    <source>
        <dbReference type="SAM" id="MobiDB-lite"/>
    </source>
</evidence>
<reference evidence="2 3" key="1">
    <citation type="submission" date="2024-01" db="EMBL/GenBank/DDBJ databases">
        <title>The complete chloroplast genome sequence of Lithospermum erythrorhizon: insights into the phylogenetic relationship among Boraginaceae species and the maternal lineages of purple gromwells.</title>
        <authorList>
            <person name="Okada T."/>
            <person name="Watanabe K."/>
        </authorList>
    </citation>
    <scope>NUCLEOTIDE SEQUENCE [LARGE SCALE GENOMIC DNA]</scope>
</reference>
<feature type="region of interest" description="Disordered" evidence="1">
    <location>
        <begin position="115"/>
        <end position="153"/>
    </location>
</feature>
<protein>
    <submittedName>
        <fullName evidence="2">Uncharacterized protein</fullName>
    </submittedName>
</protein>
<proteinExistence type="predicted"/>
<keyword evidence="3" id="KW-1185">Reference proteome</keyword>
<dbReference type="EMBL" id="BAABME010005529">
    <property type="protein sequence ID" value="GAA0165895.1"/>
    <property type="molecule type" value="Genomic_DNA"/>
</dbReference>
<evidence type="ECO:0000313" key="2">
    <source>
        <dbReference type="EMBL" id="GAA0165895.1"/>
    </source>
</evidence>
<feature type="compositionally biased region" description="Acidic residues" evidence="1">
    <location>
        <begin position="123"/>
        <end position="140"/>
    </location>
</feature>
<evidence type="ECO:0000313" key="3">
    <source>
        <dbReference type="Proteomes" id="UP001454036"/>
    </source>
</evidence>
<organism evidence="2 3">
    <name type="scientific">Lithospermum erythrorhizon</name>
    <name type="common">Purple gromwell</name>
    <name type="synonym">Lithospermum officinale var. erythrorhizon</name>
    <dbReference type="NCBI Taxonomy" id="34254"/>
    <lineage>
        <taxon>Eukaryota</taxon>
        <taxon>Viridiplantae</taxon>
        <taxon>Streptophyta</taxon>
        <taxon>Embryophyta</taxon>
        <taxon>Tracheophyta</taxon>
        <taxon>Spermatophyta</taxon>
        <taxon>Magnoliopsida</taxon>
        <taxon>eudicotyledons</taxon>
        <taxon>Gunneridae</taxon>
        <taxon>Pentapetalae</taxon>
        <taxon>asterids</taxon>
        <taxon>lamiids</taxon>
        <taxon>Boraginales</taxon>
        <taxon>Boraginaceae</taxon>
        <taxon>Boraginoideae</taxon>
        <taxon>Lithospermeae</taxon>
        <taxon>Lithospermum</taxon>
    </lineage>
</organism>
<sequence length="153" mass="17625">MATTSTLDRMMVTRALTIAGFVSKVHSRNGMVQIKYKSRASKDDHFILASHAQQVYYLRYVDWNHMQNVEVSTLNTQDIFQEEQQPLPVLVDPSKDVDIVQERVFVIGEDEEDDLGHKVSDVSDYESDYQDNDDYSEEDYFGNNNSDNSSEDN</sequence>
<dbReference type="AlphaFoldDB" id="A0AAV3QPE8"/>
<name>A0AAV3QPE8_LITER</name>